<dbReference type="SMR" id="A0A3B2WCY4"/>
<comment type="similarity">
    <text evidence="2">Belongs to the G-protein coupled receptor 3 family.</text>
</comment>
<dbReference type="AGR" id="MGI:3647194"/>
<evidence type="ECO:0000256" key="5">
    <source>
        <dbReference type="ARBA" id="ARBA00022729"/>
    </source>
</evidence>
<evidence type="ECO:0000256" key="9">
    <source>
        <dbReference type="ARBA" id="ARBA00023170"/>
    </source>
</evidence>
<dbReference type="CDD" id="cd15283">
    <property type="entry name" value="7tmC_V2R_pheromone"/>
    <property type="match status" value="1"/>
</dbReference>
<gene>
    <name evidence="15 16" type="primary">Vmn2r16</name>
</gene>
<keyword evidence="11" id="KW-0807">Transducer</keyword>
<reference evidence="15" key="4">
    <citation type="submission" date="2025-09" db="UniProtKB">
        <authorList>
            <consortium name="Ensembl"/>
        </authorList>
    </citation>
    <scope>IDENTIFICATION</scope>
    <source>
        <strain evidence="15">C57BL/6J</strain>
    </source>
</reference>
<dbReference type="GO" id="GO:0004930">
    <property type="term" value="F:G protein-coupled receptor activity"/>
    <property type="evidence" value="ECO:0000318"/>
    <property type="project" value="GO_Central"/>
</dbReference>
<keyword evidence="9" id="KW-0675">Receptor</keyword>
<dbReference type="PROSITE" id="PS50259">
    <property type="entry name" value="G_PROTEIN_RECEP_F3_4"/>
    <property type="match status" value="1"/>
</dbReference>
<dbReference type="PRINTS" id="PR01535">
    <property type="entry name" value="VOMERONASL2R"/>
</dbReference>
<evidence type="ECO:0000256" key="1">
    <source>
        <dbReference type="ARBA" id="ARBA00004651"/>
    </source>
</evidence>
<dbReference type="jPOST" id="A0A3B2WCY4"/>
<dbReference type="FunFam" id="3.40.50.2300:FF:000024">
    <property type="entry name" value="Vomeronasal 2, receptor 73"/>
    <property type="match status" value="1"/>
</dbReference>
<evidence type="ECO:0000256" key="12">
    <source>
        <dbReference type="SAM" id="Phobius"/>
    </source>
</evidence>
<keyword evidence="5 13" id="KW-0732">Signal</keyword>
<reference evidence="15 17" key="2">
    <citation type="journal article" date="2011" name="PLoS Biol.">
        <title>Modernizing reference genome assemblies.</title>
        <authorList>
            <person name="Church D.M."/>
            <person name="Schneider V.A."/>
            <person name="Graves T."/>
            <person name="Auger K."/>
            <person name="Cunningham F."/>
            <person name="Bouk N."/>
            <person name="Chen H.C."/>
            <person name="Agarwala R."/>
            <person name="McLaren W.M."/>
            <person name="Ritchie G.R."/>
            <person name="Albracht D."/>
            <person name="Kremitzki M."/>
            <person name="Rock S."/>
            <person name="Kotkiewicz H."/>
            <person name="Kremitzki C."/>
            <person name="Wollam A."/>
            <person name="Trani L."/>
            <person name="Fulton L."/>
            <person name="Fulton R."/>
            <person name="Matthews L."/>
            <person name="Whitehead S."/>
            <person name="Chow W."/>
            <person name="Torrance J."/>
            <person name="Dunn M."/>
            <person name="Harden G."/>
            <person name="Threadgold G."/>
            <person name="Wood J."/>
            <person name="Collins J."/>
            <person name="Heath P."/>
            <person name="Griffiths G."/>
            <person name="Pelan S."/>
            <person name="Grafham D."/>
            <person name="Eichler E.E."/>
            <person name="Weinstock G."/>
            <person name="Mardis E.R."/>
            <person name="Wilson R.K."/>
            <person name="Howe K."/>
            <person name="Flicek P."/>
            <person name="Hubbard T."/>
        </authorList>
    </citation>
    <scope>NUCLEOTIDE SEQUENCE [LARGE SCALE GENOMIC DNA]</scope>
    <source>
        <strain evidence="15 17">C57BL/6J</strain>
    </source>
</reference>
<dbReference type="FunFam" id="2.10.50.30:FF:000002">
    <property type="entry name" value="Vomeronasal 2 receptor, h1"/>
    <property type="match status" value="1"/>
</dbReference>
<dbReference type="Pfam" id="PF01094">
    <property type="entry name" value="ANF_receptor"/>
    <property type="match status" value="1"/>
</dbReference>
<name>A0A3B2WCY4_MOUSE</name>
<dbReference type="Pfam" id="PF00003">
    <property type="entry name" value="7tm_3"/>
    <property type="match status" value="1"/>
</dbReference>
<sequence length="897" mass="102261">MKKLHAFTISFSLLKFSLILYSLTEPNCFWRIQSNEDNDGDLRSDCGFVLFTYEGPIEEKFYNNVIHFSGTMNNLDLIWNAQQSRNGGHTCDPDLEDGRSSLLIWMLKNSGHEKHRIPARRYEFLLVMYFATDEINRNPYLLPNMSLIFSLIVGMCEDTLGYIEEKYSPQKNRLNFINYNCGIPQTCNIQITGPSWTTSLKLAINSRRPKVFFGPFNPNLSDHDQFPYVHQVSTKDTHLSHAMVSLMLHFKWTWIGLVISDDEQGIQFLSGLREEMQTYAICLAFVNMIPETMQIYMTRADIYDKQIIESTAKVVIIYGEMNSTLEVSFRRWGYLGARRIWITTSQWDVITNEKDFSLDFFHGTITFAHHNGRIAKFNNFLQTMNTSKYPIDVTQTMQDWNYFNCSIFKNSVRKTGQFIFNNTLEWTTQHKIDMVLSEEGHNLYNAVYAVAHTYHELILQQVESQKMPKLKGVFSDCHQVASLLKTRVFTNPVGELVNMKHRENQCADYDIFNIWNFPQGLGLKVKIGSYFPCFPQSQQLCISENMEWATGGALVPTSMCSVTCAAGFRKIHQKHTADCCFDCVLCPENEVSNETADMEQCVRCPDDKYANLEKTHCLQRAVSFLAYEDPLGMALGSMTMCFSALTVLVLVTFVKYKDTPIVKANNRILSYILLISLILCFLCSLFFIGQPNHATCILQQTTFGVFFTVAISTVLAKTITVVMAFKLTTPGRRMRGMLASGTPNLVIPICSLVQLVLCGIWLVTSPPFIDRDTQSEHGKTIIICNKGSVIAFHFVLGYLGSLALGSFTVAFLARNLPDRFNEAKFLTFSMLVFCSVWITFLPVYHSTRGTVMVVVEVFSILASSAGLLGCIFVPKCFVILVRPDSNFLQKYKDKLFY</sequence>
<evidence type="ECO:0000256" key="6">
    <source>
        <dbReference type="ARBA" id="ARBA00022989"/>
    </source>
</evidence>
<evidence type="ECO:0000256" key="2">
    <source>
        <dbReference type="ARBA" id="ARBA00007242"/>
    </source>
</evidence>
<organism evidence="15 17">
    <name type="scientific">Mus musculus</name>
    <name type="common">Mouse</name>
    <dbReference type="NCBI Taxonomy" id="10090"/>
    <lineage>
        <taxon>Eukaryota</taxon>
        <taxon>Metazoa</taxon>
        <taxon>Chordata</taxon>
        <taxon>Craniata</taxon>
        <taxon>Vertebrata</taxon>
        <taxon>Euteleostomi</taxon>
        <taxon>Mammalia</taxon>
        <taxon>Eutheria</taxon>
        <taxon>Euarchontoglires</taxon>
        <taxon>Glires</taxon>
        <taxon>Rodentia</taxon>
        <taxon>Myomorpha</taxon>
        <taxon>Muroidea</taxon>
        <taxon>Muridae</taxon>
        <taxon>Murinae</taxon>
        <taxon>Mus</taxon>
        <taxon>Mus</taxon>
    </lineage>
</organism>
<feature type="transmembrane region" description="Helical" evidence="12">
    <location>
        <begin position="701"/>
        <end position="725"/>
    </location>
</feature>
<dbReference type="AlphaFoldDB" id="A0A3B2WCY4"/>
<feature type="chain" id="PRO_5017435251" evidence="13">
    <location>
        <begin position="25"/>
        <end position="897"/>
    </location>
</feature>
<dbReference type="CDD" id="cd06365">
    <property type="entry name" value="PBP1_pheromone_receptor"/>
    <property type="match status" value="1"/>
</dbReference>
<dbReference type="GO" id="GO:0005886">
    <property type="term" value="C:plasma membrane"/>
    <property type="evidence" value="ECO:0000318"/>
    <property type="project" value="GO_Central"/>
</dbReference>
<evidence type="ECO:0000313" key="17">
    <source>
        <dbReference type="Proteomes" id="UP000000589"/>
    </source>
</evidence>
<dbReference type="MGI" id="MGI:3647194">
    <property type="gene designation" value="Vmn2r16"/>
</dbReference>
<dbReference type="VEuPathDB" id="HostDB:ENSMUSG00000092080"/>
<evidence type="ECO:0000256" key="7">
    <source>
        <dbReference type="ARBA" id="ARBA00023040"/>
    </source>
</evidence>
<feature type="transmembrane region" description="Helical" evidence="12">
    <location>
        <begin position="857"/>
        <end position="881"/>
    </location>
</feature>
<evidence type="ECO:0000256" key="4">
    <source>
        <dbReference type="ARBA" id="ARBA00022692"/>
    </source>
</evidence>
<dbReference type="Ensembl" id="ENSMUST00000232912.2">
    <property type="protein sequence ID" value="ENSMUSP00000156750.2"/>
    <property type="gene ID" value="ENSMUSG00000092080.4"/>
</dbReference>
<accession>A0A3B2WCY4</accession>
<protein>
    <submittedName>
        <fullName evidence="15">Vomeronasal 2, receptor 16</fullName>
    </submittedName>
</protein>
<dbReference type="InterPro" id="IPR000068">
    <property type="entry name" value="GPCR_3_Ca_sens_rcpt-rel"/>
</dbReference>
<feature type="transmembrane region" description="Helical" evidence="12">
    <location>
        <begin position="668"/>
        <end position="689"/>
    </location>
</feature>
<evidence type="ECO:0000256" key="8">
    <source>
        <dbReference type="ARBA" id="ARBA00023136"/>
    </source>
</evidence>
<feature type="domain" description="G-protein coupled receptors family 3 profile" evidence="14">
    <location>
        <begin position="631"/>
        <end position="895"/>
    </location>
</feature>
<dbReference type="SUPFAM" id="SSF53822">
    <property type="entry name" value="Periplasmic binding protein-like I"/>
    <property type="match status" value="1"/>
</dbReference>
<dbReference type="Bgee" id="ENSMUSG00000092080">
    <property type="expression patterns" value="Expressed in blastoderm cell in morula"/>
</dbReference>
<feature type="transmembrane region" description="Helical" evidence="12">
    <location>
        <begin position="631"/>
        <end position="656"/>
    </location>
</feature>
<dbReference type="InterPro" id="IPR017978">
    <property type="entry name" value="GPCR_3_C"/>
</dbReference>
<dbReference type="PRINTS" id="PR00248">
    <property type="entry name" value="GPCRMGR"/>
</dbReference>
<dbReference type="Proteomes" id="UP000000589">
    <property type="component" value="Chromosome 5"/>
</dbReference>
<dbReference type="InterPro" id="IPR004073">
    <property type="entry name" value="GPCR_3_vmron_rcpt_2"/>
</dbReference>
<dbReference type="Gene3D" id="3.40.50.2300">
    <property type="match status" value="2"/>
</dbReference>
<evidence type="ECO:0000313" key="16">
    <source>
        <dbReference type="MGI" id="MGI:3647194"/>
    </source>
</evidence>
<dbReference type="OrthoDB" id="5984008at2759"/>
<dbReference type="InParanoid" id="A0A3B2WCY4"/>
<feature type="transmembrane region" description="Helical" evidence="12">
    <location>
        <begin position="825"/>
        <end position="845"/>
    </location>
</feature>
<feature type="signal peptide" evidence="13">
    <location>
        <begin position="1"/>
        <end position="24"/>
    </location>
</feature>
<keyword evidence="17" id="KW-1185">Reference proteome</keyword>
<dbReference type="InterPro" id="IPR000337">
    <property type="entry name" value="GPCR_3"/>
</dbReference>
<feature type="transmembrane region" description="Helical" evidence="12">
    <location>
        <begin position="745"/>
        <end position="769"/>
    </location>
</feature>
<keyword evidence="7" id="KW-0297">G-protein coupled receptor</keyword>
<reference evidence="15" key="3">
    <citation type="submission" date="2025-08" db="UniProtKB">
        <authorList>
            <consortium name="Ensembl"/>
        </authorList>
    </citation>
    <scope>IDENTIFICATION</scope>
    <source>
        <strain evidence="15">C57BL/6J</strain>
    </source>
</reference>
<evidence type="ECO:0000256" key="3">
    <source>
        <dbReference type="ARBA" id="ARBA00022475"/>
    </source>
</evidence>
<dbReference type="Gene3D" id="2.10.50.30">
    <property type="entry name" value="GPCR, family 3, nine cysteines domain"/>
    <property type="match status" value="1"/>
</dbReference>
<keyword evidence="3" id="KW-1003">Cell membrane</keyword>
<evidence type="ECO:0000313" key="15">
    <source>
        <dbReference type="Ensembl" id="ENSMUSP00000156750.2"/>
    </source>
</evidence>
<dbReference type="PANTHER" id="PTHR24061">
    <property type="entry name" value="CALCIUM-SENSING RECEPTOR-RELATED"/>
    <property type="match status" value="1"/>
</dbReference>
<dbReference type="Pfam" id="PF07562">
    <property type="entry name" value="NCD3G"/>
    <property type="match status" value="1"/>
</dbReference>
<dbReference type="InterPro" id="IPR028082">
    <property type="entry name" value="Peripla_BP_I"/>
</dbReference>
<evidence type="ECO:0000256" key="13">
    <source>
        <dbReference type="SAM" id="SignalP"/>
    </source>
</evidence>
<keyword evidence="10" id="KW-0325">Glycoprotein</keyword>
<keyword evidence="8 12" id="KW-0472">Membrane</keyword>
<reference evidence="15 17" key="1">
    <citation type="journal article" date="2009" name="PLoS Biol.">
        <title>Lineage-specific biology revealed by a finished genome assembly of the mouse.</title>
        <authorList>
            <consortium name="Mouse Genome Sequencing Consortium"/>
            <person name="Church D.M."/>
            <person name="Goodstadt L."/>
            <person name="Hillier L.W."/>
            <person name="Zody M.C."/>
            <person name="Goldstein S."/>
            <person name="She X."/>
            <person name="Bult C.J."/>
            <person name="Agarwala R."/>
            <person name="Cherry J.L."/>
            <person name="DiCuccio M."/>
            <person name="Hlavina W."/>
            <person name="Kapustin Y."/>
            <person name="Meric P."/>
            <person name="Maglott D."/>
            <person name="Birtle Z."/>
            <person name="Marques A.C."/>
            <person name="Graves T."/>
            <person name="Zhou S."/>
            <person name="Teague B."/>
            <person name="Potamousis K."/>
            <person name="Churas C."/>
            <person name="Place M."/>
            <person name="Herschleb J."/>
            <person name="Runnheim R."/>
            <person name="Forrest D."/>
            <person name="Amos-Landgraf J."/>
            <person name="Schwartz D.C."/>
            <person name="Cheng Z."/>
            <person name="Lindblad-Toh K."/>
            <person name="Eichler E.E."/>
            <person name="Ponting C.P."/>
        </authorList>
    </citation>
    <scope>NUCLEOTIDE SEQUENCE [LARGE SCALE GENOMIC DNA]</scope>
    <source>
        <strain evidence="15 17">C57BL/6J</strain>
    </source>
</reference>
<proteinExistence type="inferred from homology"/>
<evidence type="ECO:0000256" key="10">
    <source>
        <dbReference type="ARBA" id="ARBA00023180"/>
    </source>
</evidence>
<keyword evidence="4 12" id="KW-0812">Transmembrane</keyword>
<evidence type="ECO:0000259" key="14">
    <source>
        <dbReference type="PROSITE" id="PS50259"/>
    </source>
</evidence>
<comment type="subcellular location">
    <subcellularLocation>
        <location evidence="1">Cell membrane</location>
        <topology evidence="1">Multi-pass membrane protein</topology>
    </subcellularLocation>
</comment>
<dbReference type="InterPro" id="IPR038550">
    <property type="entry name" value="GPCR_3_9-Cys_sf"/>
</dbReference>
<evidence type="ECO:0000256" key="11">
    <source>
        <dbReference type="ARBA" id="ARBA00023224"/>
    </source>
</evidence>
<keyword evidence="6 12" id="KW-1133">Transmembrane helix</keyword>
<dbReference type="ExpressionAtlas" id="A0A3B2WCY4">
    <property type="expression patterns" value="differential"/>
</dbReference>
<dbReference type="GeneTree" id="ENSGT00950000183069"/>
<dbReference type="PANTHER" id="PTHR24061:SF587">
    <property type="entry name" value="VOMERONASAL 2, RECEPTOR 16"/>
    <property type="match status" value="1"/>
</dbReference>
<feature type="transmembrane region" description="Helical" evidence="12">
    <location>
        <begin position="789"/>
        <end position="813"/>
    </location>
</feature>
<dbReference type="InterPro" id="IPR011500">
    <property type="entry name" value="GPCR_3_9-Cys_dom"/>
</dbReference>
<dbReference type="InterPro" id="IPR001828">
    <property type="entry name" value="ANF_lig-bd_rcpt"/>
</dbReference>